<evidence type="ECO:0000313" key="3">
    <source>
        <dbReference type="EMBL" id="SOD12228.1"/>
    </source>
</evidence>
<dbReference type="InterPro" id="IPR003395">
    <property type="entry name" value="RecF/RecN/SMC_N"/>
</dbReference>
<dbReference type="Gene3D" id="3.40.50.300">
    <property type="entry name" value="P-loop containing nucleotide triphosphate hydrolases"/>
    <property type="match status" value="2"/>
</dbReference>
<organism evidence="3 4">
    <name type="scientific">Pedobacter xixiisoli</name>
    <dbReference type="NCBI Taxonomy" id="1476464"/>
    <lineage>
        <taxon>Bacteria</taxon>
        <taxon>Pseudomonadati</taxon>
        <taxon>Bacteroidota</taxon>
        <taxon>Sphingobacteriia</taxon>
        <taxon>Sphingobacteriales</taxon>
        <taxon>Sphingobacteriaceae</taxon>
        <taxon>Pedobacter</taxon>
    </lineage>
</organism>
<dbReference type="RefSeq" id="WP_097128417.1">
    <property type="nucleotide sequence ID" value="NZ_OCMT01000001.1"/>
</dbReference>
<dbReference type="AlphaFoldDB" id="A0A285ZRG8"/>
<dbReference type="Pfam" id="PF02463">
    <property type="entry name" value="SMC_N"/>
    <property type="match status" value="1"/>
</dbReference>
<dbReference type="GO" id="GO:0000731">
    <property type="term" value="P:DNA synthesis involved in DNA repair"/>
    <property type="evidence" value="ECO:0007669"/>
    <property type="project" value="TreeGrafter"/>
</dbReference>
<keyword evidence="4" id="KW-1185">Reference proteome</keyword>
<dbReference type="PANTHER" id="PTHR32182">
    <property type="entry name" value="DNA REPLICATION AND REPAIR PROTEIN RECF"/>
    <property type="match status" value="1"/>
</dbReference>
<evidence type="ECO:0000313" key="4">
    <source>
        <dbReference type="Proteomes" id="UP000219281"/>
    </source>
</evidence>
<evidence type="ECO:0000259" key="2">
    <source>
        <dbReference type="Pfam" id="PF02463"/>
    </source>
</evidence>
<dbReference type="InterPro" id="IPR027417">
    <property type="entry name" value="P-loop_NTPase"/>
</dbReference>
<feature type="domain" description="RecF/RecN/SMC N-terminal" evidence="2">
    <location>
        <begin position="5"/>
        <end position="626"/>
    </location>
</feature>
<name>A0A285ZRG8_9SPHI</name>
<feature type="coiled-coil region" evidence="1">
    <location>
        <begin position="455"/>
        <end position="482"/>
    </location>
</feature>
<dbReference type="SUPFAM" id="SSF52540">
    <property type="entry name" value="P-loop containing nucleoside triphosphate hydrolases"/>
    <property type="match status" value="1"/>
</dbReference>
<dbReference type="EMBL" id="OCMT01000001">
    <property type="protein sequence ID" value="SOD12228.1"/>
    <property type="molecule type" value="Genomic_DNA"/>
</dbReference>
<evidence type="ECO:0000256" key="1">
    <source>
        <dbReference type="SAM" id="Coils"/>
    </source>
</evidence>
<sequence length="808" mass="92101">MAVKIKQLEITGLRGVKDTFSLTLGEKSVLLYGDNGTGKSSISDSVEWYYNDAVSHLSGEEIDLREALRNAYLASEDESIISVNYNKAVINSQKKLFTKKSKLVSEYSNVTEDFSGYLESSKKENLILRYQFLRDFIDRTKGDKLKNLSDIIGFSEVTKIKDVLRKSFSSIKSEIKAQNFENQINTQKQTLIEKIGASVSQEKNFFEKINEIIGDYATGITVASMEDVDKVLLKLKTPVATKTVTELRFLETYQTTLTLLKSETSLIDQEYDKYFKEFEKIAADVQSIMQTYFAEMLKSGGNLISKKFHTDSSCPLCLQPKDLNDLASEIKVRLLAIEESAKKKAVFDNAKTSAITIVEERIKRLKTLGSEVLLADSSNITEKNALDELKKKLEAYHKAISEKVTSGNKIGASDSLKLEDKDFSVLTAVSDRIGKIKKAMATDNTTILFANISASKDAFQKIKKFEAERDKLEAQKKSLGIIYDGFVKKQKDGLQDFIDNFSDTINEFYQYMNPGELFEEIRIVTMGEEDELNGITIEFKYKGNWVSPPQKYFSESHLNCFGISFFLASVIAFNKENKFLLLDDVISSFDTSHRKRFADLIFEKFADYQIILLTHEEQWFQYVKQIAKKKGWLIGEIKWTEAKGTHLDETPSDLKELIELNLANANIAFLGNPIRRYLEHILKTICFNLEVKLSFRYNEVNEKRMPDEMINDLKSKINKASTDLKLKLPILDRLTNSNVFGNLLSHDNPFDPKLGDLKAFWNDILEFEGLFKCHQATCTKPQVSIKNYDTVGKKIRCGCDATKYDWKT</sequence>
<dbReference type="OrthoDB" id="1023918at2"/>
<keyword evidence="1" id="KW-0175">Coiled coil</keyword>
<accession>A0A285ZRG8</accession>
<reference evidence="4" key="1">
    <citation type="submission" date="2017-09" db="EMBL/GenBank/DDBJ databases">
        <authorList>
            <person name="Varghese N."/>
            <person name="Submissions S."/>
        </authorList>
    </citation>
    <scope>NUCLEOTIDE SEQUENCE [LARGE SCALE GENOMIC DNA]</scope>
    <source>
        <strain evidence="4">CGMCC 1.12803</strain>
    </source>
</reference>
<dbReference type="Proteomes" id="UP000219281">
    <property type="component" value="Unassembled WGS sequence"/>
</dbReference>
<proteinExistence type="predicted"/>
<dbReference type="PANTHER" id="PTHR32182:SF0">
    <property type="entry name" value="DNA REPLICATION AND REPAIR PROTEIN RECF"/>
    <property type="match status" value="1"/>
</dbReference>
<dbReference type="GO" id="GO:0006302">
    <property type="term" value="P:double-strand break repair"/>
    <property type="evidence" value="ECO:0007669"/>
    <property type="project" value="TreeGrafter"/>
</dbReference>
<protein>
    <submittedName>
        <fullName evidence="3">RecF/RecN/SMC N terminal domain-containing protein</fullName>
    </submittedName>
</protein>
<gene>
    <name evidence="3" type="ORF">SAMN06297358_0559</name>
</gene>